<name>A0A1A9UWT7_GLOAU</name>
<organism evidence="1 2">
    <name type="scientific">Glossina austeni</name>
    <name type="common">Savannah tsetse fly</name>
    <dbReference type="NCBI Taxonomy" id="7395"/>
    <lineage>
        <taxon>Eukaryota</taxon>
        <taxon>Metazoa</taxon>
        <taxon>Ecdysozoa</taxon>
        <taxon>Arthropoda</taxon>
        <taxon>Hexapoda</taxon>
        <taxon>Insecta</taxon>
        <taxon>Pterygota</taxon>
        <taxon>Neoptera</taxon>
        <taxon>Endopterygota</taxon>
        <taxon>Diptera</taxon>
        <taxon>Brachycera</taxon>
        <taxon>Muscomorpha</taxon>
        <taxon>Hippoboscoidea</taxon>
        <taxon>Glossinidae</taxon>
        <taxon>Glossina</taxon>
    </lineage>
</organism>
<dbReference type="Proteomes" id="UP000078200">
    <property type="component" value="Unassembled WGS sequence"/>
</dbReference>
<dbReference type="EnsemblMetazoa" id="GAUT018414-RA">
    <property type="protein sequence ID" value="GAUT018414-PA"/>
    <property type="gene ID" value="GAUT018414"/>
</dbReference>
<sequence>MDDSSVNLQQQLLNLQSQLMDYSVNAGYHLSTPDNGSGATIGNDYLQSSLWSIDDDGLFCAQGLVNHSGGKKSSVFVVWDENYILNFVFKTSSKTQITTLTKVQIPLPHCNGDIEEIQHMLITDFNTLLLMKSGRMYYFSSVKLIHQLNCLEDVRCVTFTKPRTFSVIRLQMAGPAKQLCLQVFQDVYEVGKATYPEEFLLRSYDISFDERNLFDCNWEDENYSLITLMVNAENKEFLTKLIKIGQYFLDGNDEQINLTMQQELHIFTISGNVFILTGAIIREDLDTPSVDKLIEDHHIHLLSAYASNVECIKLDCAKQFLIVLLQCGYIDVWFRSNQQFKDTLQLRTIQITTFTHYDFCASTTTFYFVMPDQINQLKISINEQWRDGEEECLIHEEHKAISGIIACTWAEHLQQLVCISYNNIFYHVTFHKNEYIKHSENSSQQDNSQELQALTKERVEELLEKAHVISELIDQPSLLHQQIENEYKKQTSIAMGHKTELLRKYYKAYVEYYNYLPTSESYQNDTTIIKTQLKNNQKGQKKIIYYASIYFKLQKQDKSVLSAFTDTNWYLQLITENESMFLFLSDEMLKRNLCLLVECNLQENKIFLSNFQLKLFTFIKHADNYLSVNFVVDLEENETSFQNIFSHKVHYLSLWSPISNLRNILQKNVIRKKGMTELPPITNYTCTFILQNKEHGKKVFQNLDLELDGLSENIKLYFLGHYLIVLKYDISSKAISITSEFPEALYYLKLYFLFTIKNFSDLQCSTSDSLERKQVQIMQYQSDIERLCGFVLVADESNAKEGANAIHLERLKRVYKKIRQDMSEIFLYKRNLL</sequence>
<protein>
    <submittedName>
        <fullName evidence="1">Uncharacterized protein</fullName>
    </submittedName>
</protein>
<proteinExistence type="predicted"/>
<dbReference type="AlphaFoldDB" id="A0A1A9UWT7"/>
<keyword evidence="2" id="KW-1185">Reference proteome</keyword>
<accession>A0A1A9UWT7</accession>
<reference evidence="1" key="1">
    <citation type="submission" date="2020-05" db="UniProtKB">
        <authorList>
            <consortium name="EnsemblMetazoa"/>
        </authorList>
    </citation>
    <scope>IDENTIFICATION</scope>
    <source>
        <strain evidence="1">TTRI</strain>
    </source>
</reference>
<dbReference type="VEuPathDB" id="VectorBase:GAUT018414"/>
<evidence type="ECO:0000313" key="1">
    <source>
        <dbReference type="EnsemblMetazoa" id="GAUT018414-PA"/>
    </source>
</evidence>
<evidence type="ECO:0000313" key="2">
    <source>
        <dbReference type="Proteomes" id="UP000078200"/>
    </source>
</evidence>